<comment type="catalytic activity">
    <reaction evidence="1">
        <text>UDP-alpha-D-glucose = UDP-alpha-D-galactose</text>
        <dbReference type="Rhea" id="RHEA:22168"/>
        <dbReference type="ChEBI" id="CHEBI:58885"/>
        <dbReference type="ChEBI" id="CHEBI:66914"/>
        <dbReference type="EC" id="5.1.3.2"/>
    </reaction>
</comment>
<comment type="caution">
    <text evidence="7">The sequence shown here is derived from an EMBL/GenBank/DDBJ whole genome shotgun (WGS) entry which is preliminary data.</text>
</comment>
<dbReference type="GO" id="GO:0005829">
    <property type="term" value="C:cytosol"/>
    <property type="evidence" value="ECO:0007669"/>
    <property type="project" value="TreeGrafter"/>
</dbReference>
<dbReference type="EC" id="5.1.3.2" evidence="4"/>
<organism evidence="7 8">
    <name type="scientific">Dreissena polymorpha</name>
    <name type="common">Zebra mussel</name>
    <name type="synonym">Mytilus polymorpha</name>
    <dbReference type="NCBI Taxonomy" id="45954"/>
    <lineage>
        <taxon>Eukaryota</taxon>
        <taxon>Metazoa</taxon>
        <taxon>Spiralia</taxon>
        <taxon>Lophotrochozoa</taxon>
        <taxon>Mollusca</taxon>
        <taxon>Bivalvia</taxon>
        <taxon>Autobranchia</taxon>
        <taxon>Heteroconchia</taxon>
        <taxon>Euheterodonta</taxon>
        <taxon>Imparidentia</taxon>
        <taxon>Neoheterodontei</taxon>
        <taxon>Myida</taxon>
        <taxon>Dreissenoidea</taxon>
        <taxon>Dreissenidae</taxon>
        <taxon>Dreissena</taxon>
    </lineage>
</organism>
<comment type="cofactor">
    <cofactor evidence="2">
        <name>NAD(+)</name>
        <dbReference type="ChEBI" id="CHEBI:57540"/>
    </cofactor>
</comment>
<comment type="pathway">
    <text evidence="3">Carbohydrate metabolism; galactose metabolism.</text>
</comment>
<accession>A0A9D3YDQ6</accession>
<sequence>MDYSKPAITRASSIRVDLAQGHVAALKYLEKDCDSKVFNLGTGKGYYVIEMAKAFEAACGKRMPYKIAGRRAGDIASCYADASFAEKELGWKAKLYLAKMCEDLWCWQSYNPTGFSTEN</sequence>
<dbReference type="InterPro" id="IPR036291">
    <property type="entry name" value="NAD(P)-bd_dom_sf"/>
</dbReference>
<dbReference type="SUPFAM" id="SSF51735">
    <property type="entry name" value="NAD(P)-binding Rossmann-fold domains"/>
    <property type="match status" value="1"/>
</dbReference>
<evidence type="ECO:0000313" key="8">
    <source>
        <dbReference type="Proteomes" id="UP000828390"/>
    </source>
</evidence>
<dbReference type="Gene3D" id="3.90.25.10">
    <property type="entry name" value="UDP-galactose 4-epimerase, domain 1"/>
    <property type="match status" value="1"/>
</dbReference>
<protein>
    <recommendedName>
        <fullName evidence="4">UDP-glucose 4-epimerase</fullName>
        <ecNumber evidence="4">5.1.3.2</ecNumber>
    </recommendedName>
</protein>
<evidence type="ECO:0000256" key="2">
    <source>
        <dbReference type="ARBA" id="ARBA00001911"/>
    </source>
</evidence>
<gene>
    <name evidence="7" type="ORF">DPMN_085999</name>
</gene>
<dbReference type="Proteomes" id="UP000828390">
    <property type="component" value="Unassembled WGS sequence"/>
</dbReference>
<dbReference type="GO" id="GO:0033499">
    <property type="term" value="P:galactose catabolic process via UDP-galactose, Leloir pathway"/>
    <property type="evidence" value="ECO:0007669"/>
    <property type="project" value="TreeGrafter"/>
</dbReference>
<evidence type="ECO:0000256" key="1">
    <source>
        <dbReference type="ARBA" id="ARBA00000083"/>
    </source>
</evidence>
<keyword evidence="5" id="KW-0520">NAD</keyword>
<dbReference type="PANTHER" id="PTHR43725:SF47">
    <property type="entry name" value="UDP-GLUCOSE 4-EPIMERASE"/>
    <property type="match status" value="1"/>
</dbReference>
<dbReference type="GO" id="GO:0003978">
    <property type="term" value="F:UDP-glucose 4-epimerase activity"/>
    <property type="evidence" value="ECO:0007669"/>
    <property type="project" value="UniProtKB-EC"/>
</dbReference>
<evidence type="ECO:0000256" key="5">
    <source>
        <dbReference type="ARBA" id="ARBA00023027"/>
    </source>
</evidence>
<dbReference type="EMBL" id="JAIWYP010000016">
    <property type="protein sequence ID" value="KAH3698478.1"/>
    <property type="molecule type" value="Genomic_DNA"/>
</dbReference>
<name>A0A9D3YDQ6_DREPO</name>
<reference evidence="7" key="2">
    <citation type="submission" date="2020-11" db="EMBL/GenBank/DDBJ databases">
        <authorList>
            <person name="McCartney M.A."/>
            <person name="Auch B."/>
            <person name="Kono T."/>
            <person name="Mallez S."/>
            <person name="Becker A."/>
            <person name="Gohl D.M."/>
            <person name="Silverstein K.A.T."/>
            <person name="Koren S."/>
            <person name="Bechman K.B."/>
            <person name="Herman A."/>
            <person name="Abrahante J.E."/>
            <person name="Garbe J."/>
        </authorList>
    </citation>
    <scope>NUCLEOTIDE SEQUENCE</scope>
    <source>
        <strain evidence="7">Duluth1</strain>
        <tissue evidence="7">Whole animal</tissue>
    </source>
</reference>
<keyword evidence="8" id="KW-1185">Reference proteome</keyword>
<dbReference type="PANTHER" id="PTHR43725">
    <property type="entry name" value="UDP-GLUCOSE 4-EPIMERASE"/>
    <property type="match status" value="1"/>
</dbReference>
<proteinExistence type="predicted"/>
<reference evidence="7" key="1">
    <citation type="journal article" date="2019" name="bioRxiv">
        <title>The Genome of the Zebra Mussel, Dreissena polymorpha: A Resource for Invasive Species Research.</title>
        <authorList>
            <person name="McCartney M.A."/>
            <person name="Auch B."/>
            <person name="Kono T."/>
            <person name="Mallez S."/>
            <person name="Zhang Y."/>
            <person name="Obille A."/>
            <person name="Becker A."/>
            <person name="Abrahante J.E."/>
            <person name="Garbe J."/>
            <person name="Badalamenti J.P."/>
            <person name="Herman A."/>
            <person name="Mangelson H."/>
            <person name="Liachko I."/>
            <person name="Sullivan S."/>
            <person name="Sone E.D."/>
            <person name="Koren S."/>
            <person name="Silverstein K.A.T."/>
            <person name="Beckman K.B."/>
            <person name="Gohl D.M."/>
        </authorList>
    </citation>
    <scope>NUCLEOTIDE SEQUENCE</scope>
    <source>
        <strain evidence="7">Duluth1</strain>
        <tissue evidence="7">Whole animal</tissue>
    </source>
</reference>
<evidence type="ECO:0000313" key="7">
    <source>
        <dbReference type="EMBL" id="KAH3698478.1"/>
    </source>
</evidence>
<dbReference type="AlphaFoldDB" id="A0A9D3YDQ6"/>
<keyword evidence="6" id="KW-0413">Isomerase</keyword>
<evidence type="ECO:0000256" key="3">
    <source>
        <dbReference type="ARBA" id="ARBA00004947"/>
    </source>
</evidence>
<evidence type="ECO:0000256" key="4">
    <source>
        <dbReference type="ARBA" id="ARBA00013189"/>
    </source>
</evidence>
<evidence type="ECO:0000256" key="6">
    <source>
        <dbReference type="ARBA" id="ARBA00023235"/>
    </source>
</evidence>